<evidence type="ECO:0000313" key="5">
    <source>
        <dbReference type="EMBL" id="VFT93726.1"/>
    </source>
</evidence>
<keyword evidence="6" id="KW-1185">Reference proteome</keyword>
<dbReference type="EMBL" id="CAADRA010006028">
    <property type="protein sequence ID" value="VFT93726.1"/>
    <property type="molecule type" value="Genomic_DNA"/>
</dbReference>
<keyword evidence="3" id="KW-0732">Signal</keyword>
<evidence type="ECO:0000256" key="1">
    <source>
        <dbReference type="SAM" id="MobiDB-lite"/>
    </source>
</evidence>
<dbReference type="Proteomes" id="UP000332933">
    <property type="component" value="Unassembled WGS sequence"/>
</dbReference>
<keyword evidence="2" id="KW-1133">Transmembrane helix</keyword>
<keyword evidence="2" id="KW-0472">Membrane</keyword>
<feature type="compositionally biased region" description="Basic and acidic residues" evidence="1">
    <location>
        <begin position="136"/>
        <end position="149"/>
    </location>
</feature>
<feature type="transmembrane region" description="Helical" evidence="2">
    <location>
        <begin position="107"/>
        <end position="127"/>
    </location>
</feature>
<accession>A0A485L7K9</accession>
<feature type="compositionally biased region" description="Polar residues" evidence="1">
    <location>
        <begin position="90"/>
        <end position="102"/>
    </location>
</feature>
<evidence type="ECO:0000256" key="2">
    <source>
        <dbReference type="SAM" id="Phobius"/>
    </source>
</evidence>
<protein>
    <submittedName>
        <fullName evidence="5">Aste57867_16964 protein</fullName>
    </submittedName>
</protein>
<reference evidence="4" key="2">
    <citation type="submission" date="2019-06" db="EMBL/GenBank/DDBJ databases">
        <title>Genomics analysis of Aphanomyces spp. identifies a new class of oomycete effector associated with host adaptation.</title>
        <authorList>
            <person name="Gaulin E."/>
        </authorList>
    </citation>
    <scope>NUCLEOTIDE SEQUENCE</scope>
    <source>
        <strain evidence="4">CBS 578.67</strain>
    </source>
</reference>
<feature type="region of interest" description="Disordered" evidence="1">
    <location>
        <begin position="53"/>
        <end position="103"/>
    </location>
</feature>
<dbReference type="AlphaFoldDB" id="A0A485L7K9"/>
<feature type="chain" id="PRO_5036116352" evidence="3">
    <location>
        <begin position="26"/>
        <end position="176"/>
    </location>
</feature>
<feature type="region of interest" description="Disordered" evidence="1">
    <location>
        <begin position="136"/>
        <end position="165"/>
    </location>
</feature>
<sequence>MLLHYGNILFAVLAIGVSSTPLSLALQPALVQDGSNILGADISNATLQGPTFSLPPAASNSTRTNDTSPHIRRHSLPTTFVSPLDPPTPSHVTGPSDPTNSDGEPPVMAIVCVVLTAVGCLALALLWRVHQKETEEAHDQSKRSDDSNHWHHHSSPPPSPMPLVGAYPVTSGYVAM</sequence>
<name>A0A485L7K9_9STRA</name>
<keyword evidence="2" id="KW-0812">Transmembrane</keyword>
<gene>
    <name evidence="5" type="primary">Aste57867_16964</name>
    <name evidence="4" type="ORF">As57867_016906</name>
    <name evidence="5" type="ORF">ASTE57867_16964</name>
</gene>
<evidence type="ECO:0000313" key="6">
    <source>
        <dbReference type="Proteomes" id="UP000332933"/>
    </source>
</evidence>
<feature type="compositionally biased region" description="Polar residues" evidence="1">
    <location>
        <begin position="58"/>
        <end position="68"/>
    </location>
</feature>
<organism evidence="5 6">
    <name type="scientific">Aphanomyces stellatus</name>
    <dbReference type="NCBI Taxonomy" id="120398"/>
    <lineage>
        <taxon>Eukaryota</taxon>
        <taxon>Sar</taxon>
        <taxon>Stramenopiles</taxon>
        <taxon>Oomycota</taxon>
        <taxon>Saprolegniomycetes</taxon>
        <taxon>Saprolegniales</taxon>
        <taxon>Verrucalvaceae</taxon>
        <taxon>Aphanomyces</taxon>
    </lineage>
</organism>
<dbReference type="EMBL" id="VJMH01006007">
    <property type="protein sequence ID" value="KAF0691880.1"/>
    <property type="molecule type" value="Genomic_DNA"/>
</dbReference>
<proteinExistence type="predicted"/>
<feature type="signal peptide" evidence="3">
    <location>
        <begin position="1"/>
        <end position="25"/>
    </location>
</feature>
<reference evidence="5 6" key="1">
    <citation type="submission" date="2019-03" db="EMBL/GenBank/DDBJ databases">
        <authorList>
            <person name="Gaulin E."/>
            <person name="Dumas B."/>
        </authorList>
    </citation>
    <scope>NUCLEOTIDE SEQUENCE [LARGE SCALE GENOMIC DNA]</scope>
    <source>
        <strain evidence="5">CBS 568.67</strain>
    </source>
</reference>
<evidence type="ECO:0000256" key="3">
    <source>
        <dbReference type="SAM" id="SignalP"/>
    </source>
</evidence>
<evidence type="ECO:0000313" key="4">
    <source>
        <dbReference type="EMBL" id="KAF0691880.1"/>
    </source>
</evidence>